<dbReference type="Proteomes" id="UP001497516">
    <property type="component" value="Chromosome 2"/>
</dbReference>
<evidence type="ECO:0000256" key="1">
    <source>
        <dbReference type="SAM" id="MobiDB-lite"/>
    </source>
</evidence>
<evidence type="ECO:0000313" key="3">
    <source>
        <dbReference type="Proteomes" id="UP001497516"/>
    </source>
</evidence>
<dbReference type="AlphaFoldDB" id="A0AAV2D7A8"/>
<protein>
    <submittedName>
        <fullName evidence="2">Uncharacterized protein</fullName>
    </submittedName>
</protein>
<dbReference type="EMBL" id="OZ034815">
    <property type="protein sequence ID" value="CAL1367777.1"/>
    <property type="molecule type" value="Genomic_DNA"/>
</dbReference>
<sequence length="153" mass="16474">MAPTEEMAGLHRQQRRTAASRGDRGEVAAAEQRGWPAAASRWQNKGLAAATSLPLWFVVVVAAGCSWAGRRGGDGGAEGHASRAGRWRRAVALLSCSARAAWEWEEERTMVSSLFRAGQAAGRVGSGLGIVAMQREEKGRRRRLGLGFVGFRK</sequence>
<evidence type="ECO:0000313" key="2">
    <source>
        <dbReference type="EMBL" id="CAL1367777.1"/>
    </source>
</evidence>
<name>A0AAV2D7A8_9ROSI</name>
<reference evidence="2 3" key="1">
    <citation type="submission" date="2024-04" db="EMBL/GenBank/DDBJ databases">
        <authorList>
            <person name="Fracassetti M."/>
        </authorList>
    </citation>
    <scope>NUCLEOTIDE SEQUENCE [LARGE SCALE GENOMIC DNA]</scope>
</reference>
<organism evidence="2 3">
    <name type="scientific">Linum trigynum</name>
    <dbReference type="NCBI Taxonomy" id="586398"/>
    <lineage>
        <taxon>Eukaryota</taxon>
        <taxon>Viridiplantae</taxon>
        <taxon>Streptophyta</taxon>
        <taxon>Embryophyta</taxon>
        <taxon>Tracheophyta</taxon>
        <taxon>Spermatophyta</taxon>
        <taxon>Magnoliopsida</taxon>
        <taxon>eudicotyledons</taxon>
        <taxon>Gunneridae</taxon>
        <taxon>Pentapetalae</taxon>
        <taxon>rosids</taxon>
        <taxon>fabids</taxon>
        <taxon>Malpighiales</taxon>
        <taxon>Linaceae</taxon>
        <taxon>Linum</taxon>
    </lineage>
</organism>
<keyword evidence="3" id="KW-1185">Reference proteome</keyword>
<accession>A0AAV2D7A8</accession>
<proteinExistence type="predicted"/>
<feature type="region of interest" description="Disordered" evidence="1">
    <location>
        <begin position="1"/>
        <end position="35"/>
    </location>
</feature>
<gene>
    <name evidence="2" type="ORF">LTRI10_LOCUS11270</name>
</gene>